<feature type="transmembrane region" description="Helical" evidence="1">
    <location>
        <begin position="219"/>
        <end position="239"/>
    </location>
</feature>
<feature type="transmembrane region" description="Helical" evidence="1">
    <location>
        <begin position="180"/>
        <end position="198"/>
    </location>
</feature>
<name>A0A9D1JTI6_9FIRM</name>
<reference evidence="2" key="2">
    <citation type="journal article" date="2021" name="PeerJ">
        <title>Extensive microbial diversity within the chicken gut microbiome revealed by metagenomics and culture.</title>
        <authorList>
            <person name="Gilroy R."/>
            <person name="Ravi A."/>
            <person name="Getino M."/>
            <person name="Pursley I."/>
            <person name="Horton D.L."/>
            <person name="Alikhan N.F."/>
            <person name="Baker D."/>
            <person name="Gharbi K."/>
            <person name="Hall N."/>
            <person name="Watson M."/>
            <person name="Adriaenssens E.M."/>
            <person name="Foster-Nyarko E."/>
            <person name="Jarju S."/>
            <person name="Secka A."/>
            <person name="Antonio M."/>
            <person name="Oren A."/>
            <person name="Chaudhuri R.R."/>
            <person name="La Ragione R."/>
            <person name="Hildebrand F."/>
            <person name="Pallen M.J."/>
        </authorList>
    </citation>
    <scope>NUCLEOTIDE SEQUENCE</scope>
    <source>
        <strain evidence="2">ChiBcec16-1751</strain>
    </source>
</reference>
<sequence>MEQETYCGKSCTACPHREELDCPGCKSGPGMAFGDCEIARCCREKNHADCKTCTSWNGCGLRAGREQEPVIRLKRSEREAQKKQELQGNAPVLVRWISVLFWLFIPQIVAGLMIDDNVTKMLPALRTPGVLLTMACTLAYGVALWKMQSIDRGYRTAAICNFVGGLGGLMNFIPSAALQILIGLGLAALSLASCYVEYNTHAEVLVPTNMPLAQQWRQLWRWNLWCICALVLAFVLILLAPVLALLLMLAVAIAMFVLQVLKLVYLHRMANHFRQFC</sequence>
<dbReference type="Proteomes" id="UP000886741">
    <property type="component" value="Unassembled WGS sequence"/>
</dbReference>
<protein>
    <submittedName>
        <fullName evidence="2">DUF3795 domain-containing protein</fullName>
    </submittedName>
</protein>
<keyword evidence="1" id="KW-0812">Transmembrane</keyword>
<feature type="transmembrane region" description="Helical" evidence="1">
    <location>
        <begin position="245"/>
        <end position="265"/>
    </location>
</feature>
<gene>
    <name evidence="2" type="ORF">IAA83_07805</name>
</gene>
<keyword evidence="1" id="KW-0472">Membrane</keyword>
<dbReference type="EMBL" id="DVJJ01000118">
    <property type="protein sequence ID" value="HIS65256.1"/>
    <property type="molecule type" value="Genomic_DNA"/>
</dbReference>
<accession>A0A9D1JTI6</accession>
<organism evidence="2 3">
    <name type="scientific">Candidatus Avoscillospira avistercoris</name>
    <dbReference type="NCBI Taxonomy" id="2840707"/>
    <lineage>
        <taxon>Bacteria</taxon>
        <taxon>Bacillati</taxon>
        <taxon>Bacillota</taxon>
        <taxon>Clostridia</taxon>
        <taxon>Eubacteriales</taxon>
        <taxon>Oscillospiraceae</taxon>
        <taxon>Oscillospiraceae incertae sedis</taxon>
        <taxon>Candidatus Avoscillospira</taxon>
    </lineage>
</organism>
<evidence type="ECO:0000313" key="2">
    <source>
        <dbReference type="EMBL" id="HIS65256.1"/>
    </source>
</evidence>
<comment type="caution">
    <text evidence="2">The sequence shown here is derived from an EMBL/GenBank/DDBJ whole genome shotgun (WGS) entry which is preliminary data.</text>
</comment>
<evidence type="ECO:0000256" key="1">
    <source>
        <dbReference type="SAM" id="Phobius"/>
    </source>
</evidence>
<reference evidence="2" key="1">
    <citation type="submission" date="2020-10" db="EMBL/GenBank/DDBJ databases">
        <authorList>
            <person name="Gilroy R."/>
        </authorList>
    </citation>
    <scope>NUCLEOTIDE SEQUENCE</scope>
    <source>
        <strain evidence="2">ChiBcec16-1751</strain>
    </source>
</reference>
<keyword evidence="1" id="KW-1133">Transmembrane helix</keyword>
<dbReference type="AlphaFoldDB" id="A0A9D1JTI6"/>
<feature type="transmembrane region" description="Helical" evidence="1">
    <location>
        <begin position="92"/>
        <end position="114"/>
    </location>
</feature>
<evidence type="ECO:0000313" key="3">
    <source>
        <dbReference type="Proteomes" id="UP000886741"/>
    </source>
</evidence>
<feature type="transmembrane region" description="Helical" evidence="1">
    <location>
        <begin position="126"/>
        <end position="145"/>
    </location>
</feature>
<proteinExistence type="predicted"/>
<feature type="transmembrane region" description="Helical" evidence="1">
    <location>
        <begin position="157"/>
        <end position="174"/>
    </location>
</feature>